<evidence type="ECO:0000313" key="3">
    <source>
        <dbReference type="EMBL" id="EFX86215.1"/>
    </source>
</evidence>
<proteinExistence type="predicted"/>
<reference evidence="3 4" key="1">
    <citation type="journal article" date="2011" name="Science">
        <title>The ecoresponsive genome of Daphnia pulex.</title>
        <authorList>
            <person name="Colbourne J.K."/>
            <person name="Pfrender M.E."/>
            <person name="Gilbert D."/>
            <person name="Thomas W.K."/>
            <person name="Tucker A."/>
            <person name="Oakley T.H."/>
            <person name="Tokishita S."/>
            <person name="Aerts A."/>
            <person name="Arnold G.J."/>
            <person name="Basu M.K."/>
            <person name="Bauer D.J."/>
            <person name="Caceres C.E."/>
            <person name="Carmel L."/>
            <person name="Casola C."/>
            <person name="Choi J.H."/>
            <person name="Detter J.C."/>
            <person name="Dong Q."/>
            <person name="Dusheyko S."/>
            <person name="Eads B.D."/>
            <person name="Frohlich T."/>
            <person name="Geiler-Samerotte K.A."/>
            <person name="Gerlach D."/>
            <person name="Hatcher P."/>
            <person name="Jogdeo S."/>
            <person name="Krijgsveld J."/>
            <person name="Kriventseva E.V."/>
            <person name="Kultz D."/>
            <person name="Laforsch C."/>
            <person name="Lindquist E."/>
            <person name="Lopez J."/>
            <person name="Manak J.R."/>
            <person name="Muller J."/>
            <person name="Pangilinan J."/>
            <person name="Patwardhan R.P."/>
            <person name="Pitluck S."/>
            <person name="Pritham E.J."/>
            <person name="Rechtsteiner A."/>
            <person name="Rho M."/>
            <person name="Rogozin I.B."/>
            <person name="Sakarya O."/>
            <person name="Salamov A."/>
            <person name="Schaack S."/>
            <person name="Shapiro H."/>
            <person name="Shiga Y."/>
            <person name="Skalitzky C."/>
            <person name="Smith Z."/>
            <person name="Souvorov A."/>
            <person name="Sung W."/>
            <person name="Tang Z."/>
            <person name="Tsuchiya D."/>
            <person name="Tu H."/>
            <person name="Vos H."/>
            <person name="Wang M."/>
            <person name="Wolf Y.I."/>
            <person name="Yamagata H."/>
            <person name="Yamada T."/>
            <person name="Ye Y."/>
            <person name="Shaw J.R."/>
            <person name="Andrews J."/>
            <person name="Crease T.J."/>
            <person name="Tang H."/>
            <person name="Lucas S.M."/>
            <person name="Robertson H.M."/>
            <person name="Bork P."/>
            <person name="Koonin E.V."/>
            <person name="Zdobnov E.M."/>
            <person name="Grigoriev I.V."/>
            <person name="Lynch M."/>
            <person name="Boore J.L."/>
        </authorList>
    </citation>
    <scope>NUCLEOTIDE SEQUENCE [LARGE SCALE GENOMIC DNA]</scope>
</reference>
<accession>E9G2B1</accession>
<dbReference type="InParanoid" id="E9G2B1"/>
<dbReference type="HOGENOM" id="CLU_2280228_0_0_1"/>
<dbReference type="Proteomes" id="UP000000305">
    <property type="component" value="Unassembled WGS sequence"/>
</dbReference>
<gene>
    <name evidence="3" type="ORF">DAPPUDRAFT_98095</name>
</gene>
<dbReference type="EMBL" id="GL732530">
    <property type="protein sequence ID" value="EFX86215.1"/>
    <property type="molecule type" value="Genomic_DNA"/>
</dbReference>
<evidence type="ECO:0000256" key="2">
    <source>
        <dbReference type="SAM" id="SignalP"/>
    </source>
</evidence>
<name>E9G2B1_DAPPU</name>
<organism evidence="3 4">
    <name type="scientific">Daphnia pulex</name>
    <name type="common">Water flea</name>
    <dbReference type="NCBI Taxonomy" id="6669"/>
    <lineage>
        <taxon>Eukaryota</taxon>
        <taxon>Metazoa</taxon>
        <taxon>Ecdysozoa</taxon>
        <taxon>Arthropoda</taxon>
        <taxon>Crustacea</taxon>
        <taxon>Branchiopoda</taxon>
        <taxon>Diplostraca</taxon>
        <taxon>Cladocera</taxon>
        <taxon>Anomopoda</taxon>
        <taxon>Daphniidae</taxon>
        <taxon>Daphnia</taxon>
    </lineage>
</organism>
<keyword evidence="2" id="KW-0732">Signal</keyword>
<dbReference type="KEGG" id="dpx:DAPPUDRAFT_98095"/>
<feature type="signal peptide" evidence="2">
    <location>
        <begin position="1"/>
        <end position="21"/>
    </location>
</feature>
<feature type="compositionally biased region" description="Gly residues" evidence="1">
    <location>
        <begin position="26"/>
        <end position="35"/>
    </location>
</feature>
<evidence type="ECO:0000256" key="1">
    <source>
        <dbReference type="SAM" id="MobiDB-lite"/>
    </source>
</evidence>
<evidence type="ECO:0000313" key="4">
    <source>
        <dbReference type="Proteomes" id="UP000000305"/>
    </source>
</evidence>
<keyword evidence="4" id="KW-1185">Reference proteome</keyword>
<feature type="chain" id="PRO_5003237074" evidence="2">
    <location>
        <begin position="22"/>
        <end position="102"/>
    </location>
</feature>
<sequence>MASKMLMLLAVLVALLVVSEARPGGMKGIPGGLPGGSPPRTMNMPIMPAGTYGPMPPYPDAGLPSDDDPDSLESFASDPLGSMGKLLGGGGGGGMKKLLIIG</sequence>
<protein>
    <submittedName>
        <fullName evidence="3">Uncharacterized protein</fullName>
    </submittedName>
</protein>
<dbReference type="AlphaFoldDB" id="E9G2B1"/>
<feature type="region of interest" description="Disordered" evidence="1">
    <location>
        <begin position="26"/>
        <end position="79"/>
    </location>
</feature>